<dbReference type="AlphaFoldDB" id="M9L8V9"/>
<evidence type="ECO:0000313" key="2">
    <source>
        <dbReference type="Proteomes" id="UP000029453"/>
    </source>
</evidence>
<reference evidence="1 2" key="1">
    <citation type="submission" date="2012-10" db="EMBL/GenBank/DDBJ databases">
        <title>Draft Genome Sequence of Paenibacillus popilliae ATCC 14706T.</title>
        <authorList>
            <person name="Iiyama K."/>
            <person name="Mori K."/>
            <person name="Mon H."/>
            <person name="Chieda Y."/>
            <person name="Lee J.M."/>
            <person name="Kusakabe T."/>
            <person name="Tashiro K."/>
            <person name="Asano S."/>
            <person name="Yasunaga-Aoki C."/>
            <person name="Shimizu S."/>
        </authorList>
    </citation>
    <scope>NUCLEOTIDE SEQUENCE [LARGE SCALE GENOMIC DNA]</scope>
    <source>
        <strain evidence="1 2">ATCC 14706</strain>
    </source>
</reference>
<proteinExistence type="predicted"/>
<dbReference type="EMBL" id="BALG01000042">
    <property type="protein sequence ID" value="GAC41692.1"/>
    <property type="molecule type" value="Genomic_DNA"/>
</dbReference>
<name>M9L8V9_PAEPP</name>
<dbReference type="Proteomes" id="UP000029453">
    <property type="component" value="Unassembled WGS sequence"/>
</dbReference>
<gene>
    <name evidence="1" type="ORF">PPOP_1043</name>
</gene>
<organism evidence="1 2">
    <name type="scientific">Paenibacillus popilliae ATCC 14706</name>
    <dbReference type="NCBI Taxonomy" id="1212764"/>
    <lineage>
        <taxon>Bacteria</taxon>
        <taxon>Bacillati</taxon>
        <taxon>Bacillota</taxon>
        <taxon>Bacilli</taxon>
        <taxon>Bacillales</taxon>
        <taxon>Paenibacillaceae</taxon>
        <taxon>Paenibacillus</taxon>
    </lineage>
</organism>
<keyword evidence="2" id="KW-1185">Reference proteome</keyword>
<sequence>MPIPDEVLDHLAERYYREYVDPRKCKFITWAAIEAERMGFRF</sequence>
<comment type="caution">
    <text evidence="1">The sequence shown here is derived from an EMBL/GenBank/DDBJ whole genome shotgun (WGS) entry which is preliminary data.</text>
</comment>
<protein>
    <submittedName>
        <fullName evidence="1">Uncharacterized protein</fullName>
    </submittedName>
</protein>
<evidence type="ECO:0000313" key="1">
    <source>
        <dbReference type="EMBL" id="GAC41692.1"/>
    </source>
</evidence>
<accession>M9L8V9</accession>